<organism evidence="2 3">
    <name type="scientific">Staurois parvus</name>
    <dbReference type="NCBI Taxonomy" id="386267"/>
    <lineage>
        <taxon>Eukaryota</taxon>
        <taxon>Metazoa</taxon>
        <taxon>Chordata</taxon>
        <taxon>Craniata</taxon>
        <taxon>Vertebrata</taxon>
        <taxon>Euteleostomi</taxon>
        <taxon>Amphibia</taxon>
        <taxon>Batrachia</taxon>
        <taxon>Anura</taxon>
        <taxon>Neobatrachia</taxon>
        <taxon>Ranoidea</taxon>
        <taxon>Ranidae</taxon>
        <taxon>Staurois</taxon>
    </lineage>
</organism>
<dbReference type="EMBL" id="CATNWA010002195">
    <property type="protein sequence ID" value="CAI9542352.1"/>
    <property type="molecule type" value="Genomic_DNA"/>
</dbReference>
<name>A0ABN9B4T3_9NEOB</name>
<gene>
    <name evidence="2" type="ORF">SPARVUS_LOCUS2085659</name>
</gene>
<keyword evidence="1" id="KW-0472">Membrane</keyword>
<protein>
    <submittedName>
        <fullName evidence="2">Uncharacterized protein</fullName>
    </submittedName>
</protein>
<keyword evidence="1" id="KW-0812">Transmembrane</keyword>
<feature type="transmembrane region" description="Helical" evidence="1">
    <location>
        <begin position="30"/>
        <end position="48"/>
    </location>
</feature>
<evidence type="ECO:0000313" key="2">
    <source>
        <dbReference type="EMBL" id="CAI9542352.1"/>
    </source>
</evidence>
<evidence type="ECO:0000256" key="1">
    <source>
        <dbReference type="SAM" id="Phobius"/>
    </source>
</evidence>
<keyword evidence="3" id="KW-1185">Reference proteome</keyword>
<accession>A0ABN9B4T3</accession>
<sequence length="67" mass="7480">MCPCYGFPLLLSPSPHSANSATFRSPHTAGWFHIFIGCCMAYPLLARLHRHTLWLPHSGYGPVTARK</sequence>
<reference evidence="2" key="1">
    <citation type="submission" date="2023-05" db="EMBL/GenBank/DDBJ databases">
        <authorList>
            <person name="Stuckert A."/>
        </authorList>
    </citation>
    <scope>NUCLEOTIDE SEQUENCE</scope>
</reference>
<dbReference type="Proteomes" id="UP001162483">
    <property type="component" value="Unassembled WGS sequence"/>
</dbReference>
<keyword evidence="1" id="KW-1133">Transmembrane helix</keyword>
<proteinExistence type="predicted"/>
<comment type="caution">
    <text evidence="2">The sequence shown here is derived from an EMBL/GenBank/DDBJ whole genome shotgun (WGS) entry which is preliminary data.</text>
</comment>
<evidence type="ECO:0000313" key="3">
    <source>
        <dbReference type="Proteomes" id="UP001162483"/>
    </source>
</evidence>